<dbReference type="Proteomes" id="UP000257109">
    <property type="component" value="Unassembled WGS sequence"/>
</dbReference>
<name>A0A371HSV0_MUCPR</name>
<sequence length="118" mass="13952">MGDERCRSGRLEFMGRARGGLRRTQIWHAEVPRTNPLMLRPYLAHRVTTHRSAYAMPRSGTESCHAQIRLRYAQDLSRRAVARWTILLIKLWKTALPRSIVIDNQILHLLLREGWRRR</sequence>
<proteinExistence type="predicted"/>
<comment type="caution">
    <text evidence="1">The sequence shown here is derived from an EMBL/GenBank/DDBJ whole genome shotgun (WGS) entry which is preliminary data.</text>
</comment>
<evidence type="ECO:0000313" key="1">
    <source>
        <dbReference type="EMBL" id="RDY05855.1"/>
    </source>
</evidence>
<accession>A0A371HSV0</accession>
<gene>
    <name evidence="1" type="ORF">CR513_10253</name>
</gene>
<dbReference type="EMBL" id="QJKJ01001796">
    <property type="protein sequence ID" value="RDY05855.1"/>
    <property type="molecule type" value="Genomic_DNA"/>
</dbReference>
<evidence type="ECO:0000313" key="2">
    <source>
        <dbReference type="Proteomes" id="UP000257109"/>
    </source>
</evidence>
<reference evidence="1" key="1">
    <citation type="submission" date="2018-05" db="EMBL/GenBank/DDBJ databases">
        <title>Draft genome of Mucuna pruriens seed.</title>
        <authorList>
            <person name="Nnadi N.E."/>
            <person name="Vos R."/>
            <person name="Hasami M.H."/>
            <person name="Devisetty U.K."/>
            <person name="Aguiy J.C."/>
        </authorList>
    </citation>
    <scope>NUCLEOTIDE SEQUENCE [LARGE SCALE GENOMIC DNA]</scope>
    <source>
        <strain evidence="1">JCA_2017</strain>
    </source>
</reference>
<protein>
    <submittedName>
        <fullName evidence="1">Uncharacterized protein</fullName>
    </submittedName>
</protein>
<organism evidence="1 2">
    <name type="scientific">Mucuna pruriens</name>
    <name type="common">Velvet bean</name>
    <name type="synonym">Dolichos pruriens</name>
    <dbReference type="NCBI Taxonomy" id="157652"/>
    <lineage>
        <taxon>Eukaryota</taxon>
        <taxon>Viridiplantae</taxon>
        <taxon>Streptophyta</taxon>
        <taxon>Embryophyta</taxon>
        <taxon>Tracheophyta</taxon>
        <taxon>Spermatophyta</taxon>
        <taxon>Magnoliopsida</taxon>
        <taxon>eudicotyledons</taxon>
        <taxon>Gunneridae</taxon>
        <taxon>Pentapetalae</taxon>
        <taxon>rosids</taxon>
        <taxon>fabids</taxon>
        <taxon>Fabales</taxon>
        <taxon>Fabaceae</taxon>
        <taxon>Papilionoideae</taxon>
        <taxon>50 kb inversion clade</taxon>
        <taxon>NPAAA clade</taxon>
        <taxon>indigoferoid/millettioid clade</taxon>
        <taxon>Phaseoleae</taxon>
        <taxon>Mucuna</taxon>
    </lineage>
</organism>
<dbReference type="AlphaFoldDB" id="A0A371HSV0"/>
<feature type="non-terminal residue" evidence="1">
    <location>
        <position position="1"/>
    </location>
</feature>
<keyword evidence="2" id="KW-1185">Reference proteome</keyword>